<dbReference type="Proteomes" id="UP000076959">
    <property type="component" value="Unassembled WGS sequence"/>
</dbReference>
<evidence type="ECO:0000256" key="1">
    <source>
        <dbReference type="SAM" id="SignalP"/>
    </source>
</evidence>
<dbReference type="RefSeq" id="WP_063696501.1">
    <property type="nucleotide sequence ID" value="NZ_LUUB01000022.1"/>
</dbReference>
<accession>A0A176Z4G6</accession>
<feature type="signal peptide" evidence="1">
    <location>
        <begin position="1"/>
        <end position="21"/>
    </location>
</feature>
<name>A0A176Z4G6_9BRAD</name>
<evidence type="ECO:0000313" key="3">
    <source>
        <dbReference type="Proteomes" id="UP000076959"/>
    </source>
</evidence>
<sequence length="75" mass="8422">MKSFILTITTLLMLAAGTMTAAKAVEFGVGPGGVYVGPDRYRYYDRDYGSDCRTIISHHINRYGEDVTVRRRVCD</sequence>
<keyword evidence="1" id="KW-0732">Signal</keyword>
<dbReference type="AlphaFoldDB" id="A0A176Z4G6"/>
<gene>
    <name evidence="2" type="ORF">AYJ54_40005</name>
</gene>
<proteinExistence type="predicted"/>
<comment type="caution">
    <text evidence="2">The sequence shown here is derived from an EMBL/GenBank/DDBJ whole genome shotgun (WGS) entry which is preliminary data.</text>
</comment>
<feature type="chain" id="PRO_5008055406" evidence="1">
    <location>
        <begin position="22"/>
        <end position="75"/>
    </location>
</feature>
<evidence type="ECO:0000313" key="2">
    <source>
        <dbReference type="EMBL" id="OAF15548.1"/>
    </source>
</evidence>
<protein>
    <submittedName>
        <fullName evidence="2">Uncharacterized protein</fullName>
    </submittedName>
</protein>
<dbReference type="STRING" id="1505087.AYJ54_40005"/>
<dbReference type="EMBL" id="LUUB01000022">
    <property type="protein sequence ID" value="OAF15548.1"/>
    <property type="molecule type" value="Genomic_DNA"/>
</dbReference>
<keyword evidence="3" id="KW-1185">Reference proteome</keyword>
<reference evidence="2 3" key="1">
    <citation type="submission" date="2016-03" db="EMBL/GenBank/DDBJ databases">
        <title>Draft Genome Sequence of the Strain BR 10245 (Bradyrhizobium sp.) isolated from nodules of Centrolobium paraense.</title>
        <authorList>
            <person name="Simoes-Araujo J.L.Sr."/>
            <person name="Barauna A.C."/>
            <person name="Silva K."/>
            <person name="Zilli J.E."/>
        </authorList>
    </citation>
    <scope>NUCLEOTIDE SEQUENCE [LARGE SCALE GENOMIC DNA]</scope>
    <source>
        <strain evidence="2 3">BR 10245</strain>
    </source>
</reference>
<organism evidence="2 3">
    <name type="scientific">Bradyrhizobium centrolobii</name>
    <dbReference type="NCBI Taxonomy" id="1505087"/>
    <lineage>
        <taxon>Bacteria</taxon>
        <taxon>Pseudomonadati</taxon>
        <taxon>Pseudomonadota</taxon>
        <taxon>Alphaproteobacteria</taxon>
        <taxon>Hyphomicrobiales</taxon>
        <taxon>Nitrobacteraceae</taxon>
        <taxon>Bradyrhizobium</taxon>
    </lineage>
</organism>